<protein>
    <submittedName>
        <fullName evidence="1">Uncharacterized protein</fullName>
    </submittedName>
</protein>
<gene>
    <name evidence="1" type="ORF">AA0113_g779</name>
</gene>
<dbReference type="EMBL" id="PEJP01000002">
    <property type="protein sequence ID" value="RYO72885.1"/>
    <property type="molecule type" value="Genomic_DNA"/>
</dbReference>
<accession>A0A4Q4SPN7</accession>
<dbReference type="Proteomes" id="UP000293823">
    <property type="component" value="Unassembled WGS sequence"/>
</dbReference>
<sequence length="56" mass="5872">MGKAGFELLAKQGIDLSAHTISVEQSTNGIKNVIENASLESTNGKFLGPDGGELPW</sequence>
<evidence type="ECO:0000313" key="1">
    <source>
        <dbReference type="EMBL" id="RYO72885.1"/>
    </source>
</evidence>
<keyword evidence="2" id="KW-1185">Reference proteome</keyword>
<organism evidence="1 2">
    <name type="scientific">Alternaria arborescens</name>
    <dbReference type="NCBI Taxonomy" id="156630"/>
    <lineage>
        <taxon>Eukaryota</taxon>
        <taxon>Fungi</taxon>
        <taxon>Dikarya</taxon>
        <taxon>Ascomycota</taxon>
        <taxon>Pezizomycotina</taxon>
        <taxon>Dothideomycetes</taxon>
        <taxon>Pleosporomycetidae</taxon>
        <taxon>Pleosporales</taxon>
        <taxon>Pleosporineae</taxon>
        <taxon>Pleosporaceae</taxon>
        <taxon>Alternaria</taxon>
        <taxon>Alternaria sect. Alternaria</taxon>
    </lineage>
</organism>
<name>A0A4Q4SPN7_9PLEO</name>
<dbReference type="OrthoDB" id="9876299at2759"/>
<evidence type="ECO:0000313" key="2">
    <source>
        <dbReference type="Proteomes" id="UP000293823"/>
    </source>
</evidence>
<reference evidence="2" key="1">
    <citation type="journal article" date="2019" name="bioRxiv">
        <title>Genomics, evolutionary history and diagnostics of the Alternaria alternata species group including apple and Asian pear pathotypes.</title>
        <authorList>
            <person name="Armitage A.D."/>
            <person name="Cockerton H.M."/>
            <person name="Sreenivasaprasad S."/>
            <person name="Woodhall J.W."/>
            <person name="Lane C.R."/>
            <person name="Harrison R.J."/>
            <person name="Clarkson J.P."/>
        </authorList>
    </citation>
    <scope>NUCLEOTIDE SEQUENCE [LARGE SCALE GENOMIC DNA]</scope>
    <source>
        <strain evidence="2">RGR 97.0016</strain>
    </source>
</reference>
<proteinExistence type="predicted"/>
<dbReference type="AlphaFoldDB" id="A0A4Q4SPN7"/>
<comment type="caution">
    <text evidence="1">The sequence shown here is derived from an EMBL/GenBank/DDBJ whole genome shotgun (WGS) entry which is preliminary data.</text>
</comment>